<dbReference type="HAMAP" id="MF_04051">
    <property type="entry name" value="ADV_CAPSH"/>
    <property type="match status" value="1"/>
</dbReference>
<evidence type="ECO:0000256" key="12">
    <source>
        <dbReference type="ARBA" id="ARBA00023120"/>
    </source>
</evidence>
<dbReference type="Pfam" id="PF01065">
    <property type="entry name" value="Adeno_hexon"/>
    <property type="match status" value="2"/>
</dbReference>
<keyword evidence="12 17" id="KW-1176">Cytoplasmic inwards viral transport</keyword>
<dbReference type="InterPro" id="IPR016110">
    <property type="entry name" value="Adenovirus_Pll_hexon_sub3"/>
</dbReference>
<evidence type="ECO:0000256" key="10">
    <source>
        <dbReference type="ARBA" id="ARBA00022952"/>
    </source>
</evidence>
<protein>
    <recommendedName>
        <fullName evidence="3 17">Hexon protein</fullName>
        <shortName evidence="17 18">CP-H</shortName>
    </recommendedName>
    <alternativeName>
        <fullName evidence="16 17">Protein II</fullName>
    </alternativeName>
</protein>
<keyword evidence="6 17" id="KW-1048">Host nucleus</keyword>
<dbReference type="InterPro" id="IPR016107">
    <property type="entry name" value="Adenovirus_Pll_hexon_N"/>
</dbReference>
<evidence type="ECO:0000256" key="18">
    <source>
        <dbReference type="RuleBase" id="RU361265"/>
    </source>
</evidence>
<evidence type="ECO:0000256" key="16">
    <source>
        <dbReference type="ARBA" id="ARBA00032254"/>
    </source>
</evidence>
<evidence type="ECO:0000256" key="13">
    <source>
        <dbReference type="ARBA" id="ARBA00023275"/>
    </source>
</evidence>
<keyword evidence="9 17" id="KW-0426">Late protein</keyword>
<evidence type="ECO:0000256" key="9">
    <source>
        <dbReference type="ARBA" id="ARBA00022921"/>
    </source>
</evidence>
<evidence type="ECO:0000256" key="17">
    <source>
        <dbReference type="HAMAP-Rule" id="MF_04051"/>
    </source>
</evidence>
<dbReference type="InterPro" id="IPR044942">
    <property type="entry name" value="Adenovirus_Pll_hexon_sub2"/>
</dbReference>
<evidence type="ECO:0000256" key="6">
    <source>
        <dbReference type="ARBA" id="ARBA00022562"/>
    </source>
</evidence>
<gene>
    <name evidence="17" type="primary">L3</name>
</gene>
<feature type="initiator methionine" description="Removed; by host" evidence="17">
    <location>
        <position position="1"/>
    </location>
</feature>
<dbReference type="InterPro" id="IPR037542">
    <property type="entry name" value="ADV_hexon"/>
</dbReference>
<feature type="modified residue" description="Phosphotyrosine; by host" evidence="17">
    <location>
        <position position="947"/>
    </location>
</feature>
<dbReference type="Pfam" id="PF03678">
    <property type="entry name" value="Adeno_hexon_C"/>
    <property type="match status" value="1"/>
</dbReference>
<dbReference type="Gene3D" id="3.90.39.10">
    <property type="entry name" value="Hexon Major Viral Coat Protein, domain 2"/>
    <property type="match status" value="1"/>
</dbReference>
<evidence type="ECO:0000256" key="5">
    <source>
        <dbReference type="ARBA" id="ARBA00022561"/>
    </source>
</evidence>
<feature type="domain" description="Adenovirus Pll hexon N-terminal" evidence="19">
    <location>
        <begin position="209"/>
        <end position="642"/>
    </location>
</feature>
<proteinExistence type="evidence at transcript level"/>
<comment type="subunit">
    <text evidence="17">Homotrimer. Interacts with the capsid vertex protein; this interaction binds the peripentonal hexons to the neighboring penton base. Interacts with the hexon-linking protein; this interaction tethers the hexons surrounding the penton to those situated in the central plate of the facet. Interacts with the hexon-interlacing protein; this interaction lashes the hexons together. Interacts with host dyneins DYNC1LI1 and DYNC1I2; this interaction might be involved in intracellular microtubule-dependent transport of incoming viral capsid. Interacts with the shutoff protein; this interaction allows folding and formation of hexons trimers. Interacts with pre-protein VI; this interaction probably allows nuclear import of hexon trimers and possibly pre-capsid assembly.</text>
</comment>
<evidence type="ECO:0000256" key="1">
    <source>
        <dbReference type="ARBA" id="ARBA00004147"/>
    </source>
</evidence>
<evidence type="ECO:0000256" key="2">
    <source>
        <dbReference type="ARBA" id="ARBA00008659"/>
    </source>
</evidence>
<dbReference type="Gene3D" id="3.90.249.10">
    <property type="entry name" value="Hexon Major Viral Coat Protein, domain 3"/>
    <property type="match status" value="2"/>
</dbReference>
<comment type="function">
    <text evidence="15 17">Major capsid protein that self-associates to form 240 hexon trimers, each in the shape of a hexagon, building most of the pseudo T=25 capsid. Assembled into trimeric units with the help of the chaperone shutoff protein. Transported by pre-protein VI to the nucleus where it associates with other structural proteins to form an empty capsid. Might be involved, through its interaction with host dyneins, in the intracellular microtubule-dependent transport of incoming viral capsid to the nucleus.</text>
</comment>
<keyword evidence="14 17" id="KW-1160">Virus entry into host cell</keyword>
<name>A0A0B5E3Z3_9ADEN</name>
<dbReference type="GO" id="GO:0005198">
    <property type="term" value="F:structural molecule activity"/>
    <property type="evidence" value="ECO:0007669"/>
    <property type="project" value="UniProtKB-UniRule"/>
</dbReference>
<dbReference type="GO" id="GO:0043657">
    <property type="term" value="C:host cell"/>
    <property type="evidence" value="ECO:0007669"/>
    <property type="project" value="GOC"/>
</dbReference>
<keyword evidence="7 17" id="KW-0945">Host-virus interaction</keyword>
<evidence type="ECO:0000256" key="11">
    <source>
        <dbReference type="ARBA" id="ARBA00022990"/>
    </source>
</evidence>
<evidence type="ECO:0000259" key="19">
    <source>
        <dbReference type="Pfam" id="PF01065"/>
    </source>
</evidence>
<keyword evidence="5 17" id="KW-0167">Capsid protein</keyword>
<evidence type="ECO:0000256" key="8">
    <source>
        <dbReference type="ARBA" id="ARBA00022844"/>
    </source>
</evidence>
<dbReference type="GO" id="GO:0042025">
    <property type="term" value="C:host cell nucleus"/>
    <property type="evidence" value="ECO:0007669"/>
    <property type="project" value="UniProtKB-SubCell"/>
</dbReference>
<accession>A0A0B5E3Z3</accession>
<evidence type="ECO:0000256" key="15">
    <source>
        <dbReference type="ARBA" id="ARBA00024662"/>
    </source>
</evidence>
<evidence type="ECO:0000256" key="4">
    <source>
        <dbReference type="ARBA" id="ARBA00022553"/>
    </source>
</evidence>
<feature type="modified residue" description="N-acetylalanine; by host" evidence="17">
    <location>
        <position position="2"/>
    </location>
</feature>
<evidence type="ECO:0000313" key="21">
    <source>
        <dbReference type="EMBL" id="AJE59806.1"/>
    </source>
</evidence>
<keyword evidence="10 17" id="KW-1177">Microtubular inwards viral transport</keyword>
<evidence type="ECO:0000256" key="14">
    <source>
        <dbReference type="ARBA" id="ARBA00023296"/>
    </source>
</evidence>
<comment type="induction">
    <text evidence="17 18">Expressed in the late phase of the viral replicative cycle.</text>
</comment>
<dbReference type="GO" id="GO:0075521">
    <property type="term" value="P:microtubule-dependent intracellular transport of viral material towards nucleus"/>
    <property type="evidence" value="ECO:0007669"/>
    <property type="project" value="UniProtKB-UniRule"/>
</dbReference>
<dbReference type="GO" id="GO:0046718">
    <property type="term" value="P:symbiont entry into host cell"/>
    <property type="evidence" value="ECO:0007669"/>
    <property type="project" value="UniProtKB-UniRule"/>
</dbReference>
<feature type="site" description="Involved in interaction with pre-protein VI" evidence="17">
    <location>
        <position position="784"/>
    </location>
</feature>
<sequence length="959" mass="108045">MATPSMLPQWAYMHIAGQDASEYLSPGLVQFARATDTYFNLGNKFRNPTVAPTHDVTTDRSQRLMLRFVPVDREDNTYSYKVRYTLAVGDNRVLDMASTFFDIRGVLDRGPSFKPYSGTAYNSLAPKGAPNTSQWLDKGTTTTEEAANGEEDQAEVTEEGEEVQKATYTFGNAPVKAEAEITKEGLPIGLEVPAEGDPKPIYADKLYQPEPQVGEEAWTDTDATDEKYGGRALKPETKMKPCYGSFAKPTNTKGGQAKVRKVEEGTNKVEYDIDMNFLDLRSQKTGLKPKIVMYAENVDLETPDTHVIYKPGTSEESSHANLGQQSMPNRPNYIGFRDNFVGLMYYNSTGNMGVLAGQASQLNAVVDLQDRNTELSYQLLLDSLGDRTRYFSMWNQAVDSYDPDVRIIENHGVEDELPNYCFPLDGVGPRSDSYKGIEANGDENTTTWKDLTPNGISEIAKGNPFAMEINLQANLWRSFLYSNVALYLPDSYKYTPANVTLPTNTNTYDYMNGRVVPPSLVDTYVNIGARWSLDAMDNVNPFNHHRNAGLRYRSMLLGNGRYVPFHIQVPQKFFAVKNLLLLPGSYTYEWNFRKDVNMVLQSSLGNDLRVDGASISFTSINLYATFFPMAHNTASTLEAMLRNDTNDQSFNDYLSAANMLYPIPANATNIPISIPSRNWAAFRGWSFTRLKTKETPSLGSGFDPYFVYSGSIPYLDGTFYLNHTFKKVSIMFDSSVSWPGNDRLLTPNEFEIKRTVDGEGYNVAQCNMTKDWFLVQMLANYNIGYQGFYIPEGYKDRMYSFFRNFQPMSRQVVDEVNYKDYKAVAVPYQHNNSGFVGYMAPTMRQGQAYPANYPYPLIGTTAVKSVTQKKFLCDRTMWRIPFSSNFMSMGALTDLGQNMLYANSAHALDMTFEVDPMDEPTLLYLLFEVFDVVRVHQPHRGVIEAVYLRTPFSAGNATT</sequence>
<comment type="miscellaneous">
    <text evidence="17">All late proteins expressed from the major late promoter are produced by alternative splicing and alternative polyadenylation of the same gene giving rise to non-overlapping ORFs. A leader sequence is present in the N-terminus of all these mRNAs and is recognized by the viral shutoff protein to provide expression although conventional translation via ribosome scanning from the cap has been shut off in the host cell.</text>
</comment>
<comment type="similarity">
    <text evidence="2 17 18">Belongs to the adenoviridae hexon protein family.</text>
</comment>
<reference evidence="21" key="1">
    <citation type="journal article" date="2015" name="Mol. Biol. Evol.">
        <title>Multiple Cross-Species Transmission Events of Human Adenoviruses (HAdV) during Hominine Evolution.</title>
        <authorList>
            <person name="Hoppe E."/>
            <person name="Pauly M."/>
            <person name="Gillespie T.R."/>
            <person name="Akoua-Koffi C."/>
            <person name="Hohmann G."/>
            <person name="Fruth B."/>
            <person name="Karhemere S."/>
            <person name="Madinda N.F."/>
            <person name="Mugisha L."/>
            <person name="Muyembe J.J."/>
            <person name="Todd A."/>
            <person name="Petrzelkova K.J."/>
            <person name="Gray M."/>
            <person name="Robbins M."/>
            <person name="Bergl R.A."/>
            <person name="Wittig R.M."/>
            <person name="Zuberbuhler K."/>
            <person name="Boesch C."/>
            <person name="Schubert G."/>
            <person name="Leendertz F.H."/>
            <person name="Ehlers B."/>
            <person name="Calvignac-Spencer S."/>
        </authorList>
    </citation>
    <scope>NUCLEOTIDE SEQUENCE</scope>
    <source>
        <strain evidence="21">Gorilla 6589</strain>
    </source>
</reference>
<feature type="domain" description="Adenovirus Pll hexon C-terminal" evidence="20">
    <location>
        <begin position="643"/>
        <end position="865"/>
    </location>
</feature>
<dbReference type="GO" id="GO:0039623">
    <property type="term" value="C:T=25 icosahedral viral capsid"/>
    <property type="evidence" value="ECO:0007669"/>
    <property type="project" value="UniProtKB-UniRule"/>
</dbReference>
<keyword evidence="13 17" id="KW-1148">T=25 icosahedral capsid protein</keyword>
<feature type="domain" description="Adenovirus Pll hexon N-terminal" evidence="19">
    <location>
        <begin position="8"/>
        <end position="147"/>
    </location>
</feature>
<dbReference type="InterPro" id="IPR016108">
    <property type="entry name" value="Adenovirus_Pll_hexon_C"/>
</dbReference>
<evidence type="ECO:0000256" key="3">
    <source>
        <dbReference type="ARBA" id="ARBA00019716"/>
    </source>
</evidence>
<dbReference type="FunFam" id="2.70.9.10:FF:000001">
    <property type="entry name" value="Hexon protein"/>
    <property type="match status" value="1"/>
</dbReference>
<comment type="subcellular location">
    <subcellularLocation>
        <location evidence="1 17">Host nucleus</location>
    </subcellularLocation>
    <subcellularLocation>
        <location evidence="17">Virion</location>
    </subcellularLocation>
    <text evidence="17">Forms the capsid icosahedric shell. Present in 720 copies per virion, assembled in 240 trimers.</text>
</comment>
<keyword evidence="8 17" id="KW-0946">Virion</keyword>
<dbReference type="Gene3D" id="2.70.9.10">
    <property type="entry name" value="Adenovirus Type 2 Hexon, domain 4"/>
    <property type="match status" value="2"/>
</dbReference>
<dbReference type="SUPFAM" id="SSF49749">
    <property type="entry name" value="Group II dsDNA viruses VP"/>
    <property type="match status" value="2"/>
</dbReference>
<comment type="caution">
    <text evidence="17">Lacks conserved residue(s) required for the propagation of feature annotation.</text>
</comment>
<dbReference type="EMBL" id="KM659151">
    <property type="protein sequence ID" value="AJE59806.1"/>
    <property type="molecule type" value="Genomic_DNA"/>
</dbReference>
<evidence type="ECO:0000256" key="7">
    <source>
        <dbReference type="ARBA" id="ARBA00022581"/>
    </source>
</evidence>
<dbReference type="InterPro" id="IPR016112">
    <property type="entry name" value="VP_dsDNA_II"/>
</dbReference>
<feature type="chain" id="PRO_5023284531" description="Hexon protein" evidence="17">
    <location>
        <begin position="2"/>
        <end position="959"/>
    </location>
</feature>
<keyword evidence="11 17" id="KW-0007">Acetylation</keyword>
<organism evidence="21">
    <name type="scientific">Human mastadenovirus B</name>
    <dbReference type="NCBI Taxonomy" id="108098"/>
    <lineage>
        <taxon>Viruses</taxon>
        <taxon>Varidnaviria</taxon>
        <taxon>Bamfordvirae</taxon>
        <taxon>Preplasmiviricota</taxon>
        <taxon>Polisuviricotina</taxon>
        <taxon>Pharingeaviricetes</taxon>
        <taxon>Rowavirales</taxon>
        <taxon>Adenoviridae</taxon>
        <taxon>Mastadenovirus</taxon>
        <taxon>Mastadenovirus blackbeardi</taxon>
    </lineage>
</organism>
<evidence type="ECO:0000259" key="20">
    <source>
        <dbReference type="Pfam" id="PF03678"/>
    </source>
</evidence>
<keyword evidence="4 17" id="KW-0597">Phosphoprotein</keyword>